<evidence type="ECO:0000313" key="4">
    <source>
        <dbReference type="Proteomes" id="UP001366166"/>
    </source>
</evidence>
<dbReference type="Pfam" id="PF00487">
    <property type="entry name" value="FA_desaturase"/>
    <property type="match status" value="1"/>
</dbReference>
<dbReference type="PANTHER" id="PTHR19353">
    <property type="entry name" value="FATTY ACID DESATURASE 2"/>
    <property type="match status" value="1"/>
</dbReference>
<evidence type="ECO:0000259" key="2">
    <source>
        <dbReference type="Pfam" id="PF00487"/>
    </source>
</evidence>
<feature type="transmembrane region" description="Helical" evidence="1">
    <location>
        <begin position="67"/>
        <end position="87"/>
    </location>
</feature>
<dbReference type="RefSeq" id="WP_338603759.1">
    <property type="nucleotide sequence ID" value="NZ_AP028679.1"/>
</dbReference>
<proteinExistence type="predicted"/>
<evidence type="ECO:0000256" key="1">
    <source>
        <dbReference type="SAM" id="Phobius"/>
    </source>
</evidence>
<dbReference type="Proteomes" id="UP001366166">
    <property type="component" value="Chromosome"/>
</dbReference>
<accession>A0AAU9F3C7</accession>
<feature type="domain" description="Fatty acid desaturase" evidence="2">
    <location>
        <begin position="65"/>
        <end position="335"/>
    </location>
</feature>
<keyword evidence="1" id="KW-1133">Transmembrane helix</keyword>
<feature type="transmembrane region" description="Helical" evidence="1">
    <location>
        <begin position="202"/>
        <end position="223"/>
    </location>
</feature>
<feature type="transmembrane region" description="Helical" evidence="1">
    <location>
        <begin position="229"/>
        <end position="248"/>
    </location>
</feature>
<gene>
    <name evidence="3" type="ORF">FAK_41190</name>
</gene>
<dbReference type="InterPro" id="IPR005804">
    <property type="entry name" value="FA_desaturase_dom"/>
</dbReference>
<name>A0AAU9F3C7_9BACT</name>
<dbReference type="AlphaFoldDB" id="A0AAU9F3C7"/>
<keyword evidence="1" id="KW-0472">Membrane</keyword>
<protein>
    <submittedName>
        <fullName evidence="3">Fatty acid desaturase</fullName>
    </submittedName>
</protein>
<dbReference type="GO" id="GO:0016717">
    <property type="term" value="F:oxidoreductase activity, acting on paired donors, with oxidation of a pair of donors resulting in the reduction of molecular oxygen to two molecules of water"/>
    <property type="evidence" value="ECO:0007669"/>
    <property type="project" value="TreeGrafter"/>
</dbReference>
<feature type="transmembrane region" description="Helical" evidence="1">
    <location>
        <begin position="39"/>
        <end position="61"/>
    </location>
</feature>
<feature type="transmembrane region" description="Helical" evidence="1">
    <location>
        <begin position="162"/>
        <end position="181"/>
    </location>
</feature>
<keyword evidence="4" id="KW-1185">Reference proteome</keyword>
<evidence type="ECO:0000313" key="3">
    <source>
        <dbReference type="EMBL" id="BEQ17053.1"/>
    </source>
</evidence>
<sequence>MILKLEFGEDKKFETDLHHRVNQYFEAGGGRSKSGDWRLYLKTGVIFALFVASYVLLVFVAQSIWQGLLLVTLLGLCTALIGFNVAHDAGHKSFAKRPWVNQAMAATMDLVGGSSYLWFWKHVVIHHRYVNITGYDTDIDLGFLGRLSPHQERLPFHRWQHIYLWFVYGFLAIQWEFLADFKKIILGRIGGHGFSRPTSWDLTVFIVGRVAFFTWALLFPWLFHPWYAVIFFYGVGVLVLGGSLSIVFQIPHCVAESEFPLPNPDTGRMENAWSVHQSNVTVDYARRNPLAGWLFGGLNFHKEHHLFPTISHIHYPAIAGIVEQTCRDHGLAYREHRSFSSGIAAHYRWLREMGREDRFSK</sequence>
<dbReference type="KEGG" id="dmp:FAK_41190"/>
<dbReference type="GO" id="GO:0008610">
    <property type="term" value="P:lipid biosynthetic process"/>
    <property type="evidence" value="ECO:0007669"/>
    <property type="project" value="UniProtKB-ARBA"/>
</dbReference>
<dbReference type="PANTHER" id="PTHR19353:SF19">
    <property type="entry name" value="DELTA(5) FATTY ACID DESATURASE C-RELATED"/>
    <property type="match status" value="1"/>
</dbReference>
<feature type="transmembrane region" description="Helical" evidence="1">
    <location>
        <begin position="99"/>
        <end position="119"/>
    </location>
</feature>
<keyword evidence="1" id="KW-0812">Transmembrane</keyword>
<dbReference type="GO" id="GO:0016020">
    <property type="term" value="C:membrane"/>
    <property type="evidence" value="ECO:0007669"/>
    <property type="project" value="TreeGrafter"/>
</dbReference>
<dbReference type="PIRSF" id="PIRSF015921">
    <property type="entry name" value="FA_sphinglp_des"/>
    <property type="match status" value="1"/>
</dbReference>
<reference evidence="4" key="1">
    <citation type="journal article" date="2023" name="Arch. Microbiol.">
        <title>Desulfoferula mesophilus gen. nov. sp. nov., a mesophilic sulfate-reducing bacterium isolated from a brackish lake sediment.</title>
        <authorList>
            <person name="Watanabe T."/>
            <person name="Yabe T."/>
            <person name="Tsuji J.M."/>
            <person name="Fukui M."/>
        </authorList>
    </citation>
    <scope>NUCLEOTIDE SEQUENCE [LARGE SCALE GENOMIC DNA]</scope>
    <source>
        <strain evidence="4">12FAK</strain>
    </source>
</reference>
<dbReference type="EMBL" id="AP028679">
    <property type="protein sequence ID" value="BEQ17053.1"/>
    <property type="molecule type" value="Genomic_DNA"/>
</dbReference>
<organism evidence="3 4">
    <name type="scientific">Desulfoferula mesophila</name>
    <dbReference type="NCBI Taxonomy" id="3058419"/>
    <lineage>
        <taxon>Bacteria</taxon>
        <taxon>Pseudomonadati</taxon>
        <taxon>Thermodesulfobacteriota</taxon>
        <taxon>Desulfarculia</taxon>
        <taxon>Desulfarculales</taxon>
        <taxon>Desulfarculaceae</taxon>
        <taxon>Desulfoferula</taxon>
    </lineage>
</organism>
<dbReference type="InterPro" id="IPR012171">
    <property type="entry name" value="Fatty_acid_desaturase"/>
</dbReference>
<dbReference type="CDD" id="cd03506">
    <property type="entry name" value="Delta6-FADS-like"/>
    <property type="match status" value="1"/>
</dbReference>